<reference evidence="12 13" key="1">
    <citation type="submission" date="2019-05" db="EMBL/GenBank/DDBJ databases">
        <title>The Complete Genome Sequence of the n-alkane-degrading Desulfoglaeba alkanexedens ALDC reveals multiple alkylsuccinate synthase gene clusters.</title>
        <authorList>
            <person name="Callaghan A.V."/>
            <person name="Davidova I.A."/>
            <person name="Duncan K.E."/>
            <person name="Morris B."/>
            <person name="McInerney M.J."/>
        </authorList>
    </citation>
    <scope>NUCLEOTIDE SEQUENCE [LARGE SCALE GENOMIC DNA]</scope>
    <source>
        <strain evidence="12 13">ALDC</strain>
    </source>
</reference>
<comment type="similarity">
    <text evidence="7">Belongs to the MurCDEF family.</text>
</comment>
<evidence type="ECO:0000256" key="5">
    <source>
        <dbReference type="ARBA" id="ARBA00022741"/>
    </source>
</evidence>
<keyword evidence="7 8" id="KW-0573">Peptidoglycan synthesis</keyword>
<accession>A0A4P8L3C8</accession>
<keyword evidence="13" id="KW-1185">Reference proteome</keyword>
<evidence type="ECO:0000256" key="1">
    <source>
        <dbReference type="ARBA" id="ARBA00004496"/>
    </source>
</evidence>
<feature type="region of interest" description="Disordered" evidence="9">
    <location>
        <begin position="484"/>
        <end position="513"/>
    </location>
</feature>
<dbReference type="SUPFAM" id="SSF51984">
    <property type="entry name" value="MurCD N-terminal domain"/>
    <property type="match status" value="1"/>
</dbReference>
<evidence type="ECO:0000259" key="11">
    <source>
        <dbReference type="Pfam" id="PF08245"/>
    </source>
</evidence>
<dbReference type="Gene3D" id="3.40.50.720">
    <property type="entry name" value="NAD(P)-binding Rossmann-like Domain"/>
    <property type="match status" value="1"/>
</dbReference>
<comment type="function">
    <text evidence="7 8">Cell wall formation. Catalyzes the addition of glutamate to the nucleotide precursor UDP-N-acetylmuramoyl-L-alanine (UMA).</text>
</comment>
<dbReference type="GO" id="GO:0008360">
    <property type="term" value="P:regulation of cell shape"/>
    <property type="evidence" value="ECO:0007669"/>
    <property type="project" value="UniProtKB-KW"/>
</dbReference>
<dbReference type="InterPro" id="IPR036565">
    <property type="entry name" value="Mur-like_cat_sf"/>
</dbReference>
<dbReference type="GO" id="GO:0005524">
    <property type="term" value="F:ATP binding"/>
    <property type="evidence" value="ECO:0007669"/>
    <property type="project" value="UniProtKB-UniRule"/>
</dbReference>
<evidence type="ECO:0000256" key="9">
    <source>
        <dbReference type="SAM" id="MobiDB-lite"/>
    </source>
</evidence>
<name>A0A4P8L3C8_9BACT</name>
<dbReference type="NCBIfam" id="TIGR01087">
    <property type="entry name" value="murD"/>
    <property type="match status" value="1"/>
</dbReference>
<dbReference type="AlphaFoldDB" id="A0A4P8L3C8"/>
<keyword evidence="6 7" id="KW-0067">ATP-binding</keyword>
<comment type="subcellular location">
    <subcellularLocation>
        <location evidence="1 7 8">Cytoplasm</location>
    </subcellularLocation>
</comment>
<comment type="pathway">
    <text evidence="2 7 8">Cell wall biogenesis; peptidoglycan biosynthesis.</text>
</comment>
<evidence type="ECO:0000259" key="10">
    <source>
        <dbReference type="Pfam" id="PF02875"/>
    </source>
</evidence>
<feature type="domain" description="Mur ligase central" evidence="11">
    <location>
        <begin position="129"/>
        <end position="321"/>
    </location>
</feature>
<evidence type="ECO:0000256" key="6">
    <source>
        <dbReference type="ARBA" id="ARBA00022840"/>
    </source>
</evidence>
<dbReference type="Pfam" id="PF21799">
    <property type="entry name" value="MurD-like_N"/>
    <property type="match status" value="1"/>
</dbReference>
<keyword evidence="7 8" id="KW-0133">Cell shape</keyword>
<dbReference type="OrthoDB" id="9809796at2"/>
<dbReference type="InterPro" id="IPR036615">
    <property type="entry name" value="Mur_ligase_C_dom_sf"/>
</dbReference>
<keyword evidence="5 7" id="KW-0547">Nucleotide-binding</keyword>
<dbReference type="GO" id="GO:0005737">
    <property type="term" value="C:cytoplasm"/>
    <property type="evidence" value="ECO:0007669"/>
    <property type="project" value="UniProtKB-SubCell"/>
</dbReference>
<dbReference type="EC" id="6.3.2.9" evidence="7 8"/>
<evidence type="ECO:0000313" key="13">
    <source>
        <dbReference type="Proteomes" id="UP000298602"/>
    </source>
</evidence>
<dbReference type="RefSeq" id="WP_137424630.1">
    <property type="nucleotide sequence ID" value="NZ_CP040098.1"/>
</dbReference>
<dbReference type="Proteomes" id="UP000298602">
    <property type="component" value="Chromosome"/>
</dbReference>
<sequence>MKGTTPSSAAPRSAESPSAAFARTLVVGLGVSGRAVCELLCLRGVEVTGTDLAPEATLRNLLVPLESLGCRFHLGSHREEDFLSVDQIVVSPGVPLGLPPLQAAAERGIEIVGEMEWAWRQTDVPTVAVTGTNGKTTTTHLVGELLRASGKRVFVGGNIGVPLTRWLLDRERRARSEENFETVPGIDAELLVLEVSSFQLDTARTFAPDIAVLLNVTEDHLDRYESFAHYADSKFSIFSRQSKNQVGILNGDDPVCREGIDRVPGRRFIFSRKDPRADAFVRDRRVRISLPGRDSFCLDLSACPLQGIHNEQNILAAALAAACAGGSPAAMQDRLNNVRPMPHRMESVRMWRGVEFVNDSKGTNVGAVVKALENFHRPVWLLMGGRDKLGSYEPLRRPMEAKVRGVLAFGEAGPRIAKAVGNWVAAAVYEGLEEAFRAAAAGAKPGDVVLLSPACSSFDQYRSYGERGDHFKALVWALPDESEGSGIAGDGPPAGAACCQDSPRSGANGLRGV</sequence>
<dbReference type="HAMAP" id="MF_00639">
    <property type="entry name" value="MurD"/>
    <property type="match status" value="1"/>
</dbReference>
<dbReference type="InterPro" id="IPR005762">
    <property type="entry name" value="MurD"/>
</dbReference>
<evidence type="ECO:0000256" key="7">
    <source>
        <dbReference type="HAMAP-Rule" id="MF_00639"/>
    </source>
</evidence>
<keyword evidence="3 7" id="KW-0963">Cytoplasm</keyword>
<dbReference type="EMBL" id="CP040098">
    <property type="protein sequence ID" value="QCQ22456.1"/>
    <property type="molecule type" value="Genomic_DNA"/>
</dbReference>
<dbReference type="Pfam" id="PF02875">
    <property type="entry name" value="Mur_ligase_C"/>
    <property type="match status" value="1"/>
</dbReference>
<evidence type="ECO:0000256" key="2">
    <source>
        <dbReference type="ARBA" id="ARBA00004752"/>
    </source>
</evidence>
<dbReference type="Gene3D" id="3.40.1190.10">
    <property type="entry name" value="Mur-like, catalytic domain"/>
    <property type="match status" value="1"/>
</dbReference>
<evidence type="ECO:0000256" key="3">
    <source>
        <dbReference type="ARBA" id="ARBA00022490"/>
    </source>
</evidence>
<proteinExistence type="inferred from homology"/>
<organism evidence="12 13">
    <name type="scientific">Desulfoglaeba alkanexedens ALDC</name>
    <dbReference type="NCBI Taxonomy" id="980445"/>
    <lineage>
        <taxon>Bacteria</taxon>
        <taxon>Pseudomonadati</taxon>
        <taxon>Thermodesulfobacteriota</taxon>
        <taxon>Syntrophobacteria</taxon>
        <taxon>Syntrophobacterales</taxon>
        <taxon>Syntrophobacteraceae</taxon>
        <taxon>Desulfoglaeba</taxon>
    </lineage>
</organism>
<dbReference type="SUPFAM" id="SSF53244">
    <property type="entry name" value="MurD-like peptide ligases, peptide-binding domain"/>
    <property type="match status" value="1"/>
</dbReference>
<dbReference type="GO" id="GO:0009252">
    <property type="term" value="P:peptidoglycan biosynthetic process"/>
    <property type="evidence" value="ECO:0007669"/>
    <property type="project" value="UniProtKB-UniRule"/>
</dbReference>
<feature type="domain" description="Mur ligase C-terminal" evidence="10">
    <location>
        <begin position="343"/>
        <end position="455"/>
    </location>
</feature>
<keyword evidence="4 7" id="KW-0436">Ligase</keyword>
<dbReference type="GO" id="GO:0008764">
    <property type="term" value="F:UDP-N-acetylmuramoylalanine-D-glutamate ligase activity"/>
    <property type="evidence" value="ECO:0007669"/>
    <property type="project" value="UniProtKB-UniRule"/>
</dbReference>
<keyword evidence="7 8" id="KW-0961">Cell wall biogenesis/degradation</keyword>
<feature type="binding site" evidence="7">
    <location>
        <begin position="131"/>
        <end position="137"/>
    </location>
    <ligand>
        <name>ATP</name>
        <dbReference type="ChEBI" id="CHEBI:30616"/>
    </ligand>
</feature>
<reference evidence="12 13" key="2">
    <citation type="submission" date="2019-05" db="EMBL/GenBank/DDBJ databases">
        <authorList>
            <person name="Suflita J.M."/>
            <person name="Marks C.R."/>
        </authorList>
    </citation>
    <scope>NUCLEOTIDE SEQUENCE [LARGE SCALE GENOMIC DNA]</scope>
    <source>
        <strain evidence="12 13">ALDC</strain>
    </source>
</reference>
<evidence type="ECO:0000256" key="8">
    <source>
        <dbReference type="RuleBase" id="RU003664"/>
    </source>
</evidence>
<comment type="catalytic activity">
    <reaction evidence="7 8">
        <text>UDP-N-acetyl-alpha-D-muramoyl-L-alanine + D-glutamate + ATP = UDP-N-acetyl-alpha-D-muramoyl-L-alanyl-D-glutamate + ADP + phosphate + H(+)</text>
        <dbReference type="Rhea" id="RHEA:16429"/>
        <dbReference type="ChEBI" id="CHEBI:15378"/>
        <dbReference type="ChEBI" id="CHEBI:29986"/>
        <dbReference type="ChEBI" id="CHEBI:30616"/>
        <dbReference type="ChEBI" id="CHEBI:43474"/>
        <dbReference type="ChEBI" id="CHEBI:83898"/>
        <dbReference type="ChEBI" id="CHEBI:83900"/>
        <dbReference type="ChEBI" id="CHEBI:456216"/>
        <dbReference type="EC" id="6.3.2.9"/>
    </reaction>
</comment>
<protein>
    <recommendedName>
        <fullName evidence="7 8">UDP-N-acetylmuramoylalanine--D-glutamate ligase</fullName>
        <ecNumber evidence="7 8">6.3.2.9</ecNumber>
    </recommendedName>
    <alternativeName>
        <fullName evidence="7">D-glutamic acid-adding enzyme</fullName>
    </alternativeName>
    <alternativeName>
        <fullName evidence="7">UDP-N-acetylmuramoyl-L-alanyl-D-glutamate synthetase</fullName>
    </alternativeName>
</protein>
<dbReference type="InterPro" id="IPR004101">
    <property type="entry name" value="Mur_ligase_C"/>
</dbReference>
<dbReference type="GO" id="GO:0071555">
    <property type="term" value="P:cell wall organization"/>
    <property type="evidence" value="ECO:0007669"/>
    <property type="project" value="UniProtKB-KW"/>
</dbReference>
<evidence type="ECO:0000313" key="12">
    <source>
        <dbReference type="EMBL" id="QCQ22456.1"/>
    </source>
</evidence>
<dbReference type="KEGG" id="dax:FDQ92_09955"/>
<dbReference type="InterPro" id="IPR013221">
    <property type="entry name" value="Mur_ligase_cen"/>
</dbReference>
<keyword evidence="7 8" id="KW-0132">Cell division</keyword>
<dbReference type="UniPathway" id="UPA00219"/>
<evidence type="ECO:0000256" key="4">
    <source>
        <dbReference type="ARBA" id="ARBA00022598"/>
    </source>
</evidence>
<dbReference type="Pfam" id="PF08245">
    <property type="entry name" value="Mur_ligase_M"/>
    <property type="match status" value="1"/>
</dbReference>
<dbReference type="Gene3D" id="3.90.190.20">
    <property type="entry name" value="Mur ligase, C-terminal domain"/>
    <property type="match status" value="1"/>
</dbReference>
<dbReference type="SUPFAM" id="SSF53623">
    <property type="entry name" value="MurD-like peptide ligases, catalytic domain"/>
    <property type="match status" value="1"/>
</dbReference>
<dbReference type="PANTHER" id="PTHR43692:SF1">
    <property type="entry name" value="UDP-N-ACETYLMURAMOYLALANINE--D-GLUTAMATE LIGASE"/>
    <property type="match status" value="1"/>
</dbReference>
<keyword evidence="7 8" id="KW-0131">Cell cycle</keyword>
<gene>
    <name evidence="7 12" type="primary">murD</name>
    <name evidence="12" type="ORF">FDQ92_09955</name>
</gene>
<dbReference type="GO" id="GO:0051301">
    <property type="term" value="P:cell division"/>
    <property type="evidence" value="ECO:0007669"/>
    <property type="project" value="UniProtKB-KW"/>
</dbReference>
<dbReference type="PANTHER" id="PTHR43692">
    <property type="entry name" value="UDP-N-ACETYLMURAMOYLALANINE--D-GLUTAMATE LIGASE"/>
    <property type="match status" value="1"/>
</dbReference>